<evidence type="ECO:0000313" key="4">
    <source>
        <dbReference type="Proteomes" id="UP000009149"/>
    </source>
</evidence>
<name>B3DYK0_METI4</name>
<sequence>MNFFLSFPSKALYCLIHRQRIFYSKLVHFQSLIPLALFFLLPVLVGGCSGEQRAHFAKDKIEEYKQNPTKENKQEAQAALAELDASIHRLEAQVSRESGETKRSDQQRLNELKKQRSKLNTDFTKAEAETLLNNLKNFFQNPPLLENKKDNKNP</sequence>
<dbReference type="AlphaFoldDB" id="B3DYK0"/>
<feature type="region of interest" description="Disordered" evidence="1">
    <location>
        <begin position="93"/>
        <end position="120"/>
    </location>
</feature>
<dbReference type="KEGG" id="min:Minf_1994"/>
<gene>
    <name evidence="3" type="primary">hemX</name>
    <name evidence="3" type="ordered locus">Minf_1994</name>
</gene>
<feature type="compositionally biased region" description="Basic and acidic residues" evidence="1">
    <location>
        <begin position="97"/>
        <end position="114"/>
    </location>
</feature>
<evidence type="ECO:0000313" key="3">
    <source>
        <dbReference type="EMBL" id="ACD84048.1"/>
    </source>
</evidence>
<evidence type="ECO:0000256" key="1">
    <source>
        <dbReference type="SAM" id="MobiDB-lite"/>
    </source>
</evidence>
<dbReference type="eggNOG" id="ENOG5032NPX">
    <property type="taxonomic scope" value="Bacteria"/>
</dbReference>
<evidence type="ECO:0000256" key="2">
    <source>
        <dbReference type="SAM" id="Phobius"/>
    </source>
</evidence>
<reference evidence="3 4" key="1">
    <citation type="journal article" date="2008" name="Biol. Direct">
        <title>Complete genome sequence of the extremely acidophilic methanotroph isolate V4, Methylacidiphilum infernorum, a representative of the bacterial phylum Verrucomicrobia.</title>
        <authorList>
            <person name="Hou S."/>
            <person name="Makarova K.S."/>
            <person name="Saw J.H."/>
            <person name="Senin P."/>
            <person name="Ly B.V."/>
            <person name="Zhou Z."/>
            <person name="Ren Y."/>
            <person name="Wang J."/>
            <person name="Galperin M.Y."/>
            <person name="Omelchenko M.V."/>
            <person name="Wolf Y.I."/>
            <person name="Yutin N."/>
            <person name="Koonin E.V."/>
            <person name="Stott M.B."/>
            <person name="Mountain B.W."/>
            <person name="Crowe M.A."/>
            <person name="Smirnova A.V."/>
            <person name="Dunfield P.F."/>
            <person name="Feng L."/>
            <person name="Wang L."/>
            <person name="Alam M."/>
        </authorList>
    </citation>
    <scope>NUCLEOTIDE SEQUENCE [LARGE SCALE GENOMIC DNA]</scope>
    <source>
        <strain evidence="4">Isolate V4</strain>
    </source>
</reference>
<dbReference type="EMBL" id="CP000975">
    <property type="protein sequence ID" value="ACD84048.1"/>
    <property type="molecule type" value="Genomic_DNA"/>
</dbReference>
<dbReference type="HOGENOM" id="CLU_1702208_0_0_0"/>
<proteinExistence type="predicted"/>
<accession>B3DYK0</accession>
<keyword evidence="2" id="KW-0472">Membrane</keyword>
<dbReference type="Proteomes" id="UP000009149">
    <property type="component" value="Chromosome"/>
</dbReference>
<organism evidence="3 4">
    <name type="scientific">Methylacidiphilum infernorum (isolate V4)</name>
    <name type="common">Methylokorus infernorum (strain V4)</name>
    <dbReference type="NCBI Taxonomy" id="481448"/>
    <lineage>
        <taxon>Bacteria</taxon>
        <taxon>Pseudomonadati</taxon>
        <taxon>Verrucomicrobiota</taxon>
        <taxon>Methylacidiphilae</taxon>
        <taxon>Methylacidiphilales</taxon>
        <taxon>Methylacidiphilaceae</taxon>
        <taxon>Methylacidiphilum (ex Ratnadevi et al. 2023)</taxon>
    </lineage>
</organism>
<keyword evidence="2" id="KW-1133">Transmembrane helix</keyword>
<keyword evidence="2" id="KW-0812">Transmembrane</keyword>
<feature type="transmembrane region" description="Helical" evidence="2">
    <location>
        <begin position="26"/>
        <end position="45"/>
    </location>
</feature>
<protein>
    <submittedName>
        <fullName evidence="3">Uncharacterized enzyme of heme biosynthesis</fullName>
    </submittedName>
</protein>